<dbReference type="InterPro" id="IPR020841">
    <property type="entry name" value="PKS_Beta-ketoAc_synthase_dom"/>
</dbReference>
<dbReference type="AlphaFoldDB" id="A0A518AX80"/>
<keyword evidence="8" id="KW-0443">Lipid metabolism</keyword>
<dbReference type="InterPro" id="IPR000794">
    <property type="entry name" value="Beta-ketoacyl_synthase"/>
</dbReference>
<dbReference type="GO" id="GO:0004315">
    <property type="term" value="F:3-oxoacyl-[acyl-carrier-protein] synthase activity"/>
    <property type="evidence" value="ECO:0007669"/>
    <property type="project" value="UniProtKB-EC"/>
</dbReference>
<keyword evidence="16" id="KW-1185">Reference proteome</keyword>
<dbReference type="PANTHER" id="PTHR11712">
    <property type="entry name" value="POLYKETIDE SYNTHASE-RELATED"/>
    <property type="match status" value="1"/>
</dbReference>
<dbReference type="PROSITE" id="PS52004">
    <property type="entry name" value="KS3_2"/>
    <property type="match status" value="1"/>
</dbReference>
<evidence type="ECO:0000259" key="14">
    <source>
        <dbReference type="PROSITE" id="PS52004"/>
    </source>
</evidence>
<keyword evidence="6 11" id="KW-0808">Transferase</keyword>
<dbReference type="RefSeq" id="WP_145253371.1">
    <property type="nucleotide sequence ID" value="NZ_CP036279.1"/>
</dbReference>
<dbReference type="InterPro" id="IPR016039">
    <property type="entry name" value="Thiolase-like"/>
</dbReference>
<dbReference type="InterPro" id="IPR014030">
    <property type="entry name" value="Ketoacyl_synth_N"/>
</dbReference>
<name>A0A518AX80_9BACT</name>
<dbReference type="FunFam" id="3.40.47.10:FF:000018">
    <property type="entry name" value="3-oxoacyl-[acyl-carrier-protein] synthase 2"/>
    <property type="match status" value="1"/>
</dbReference>
<sequence length="425" mass="44912">MRRVVITGIGVVSPNGNTTEEFWDACVEGRSGVSRIDRFDTDGYPTTIGGQVKGFDVKPYVKNPKSLKVMGPNIKFAVGAAHQAAAFAGLSDDSLDPARFGVCMGSGVVPMELGELAPAIAACIDQDGEFDPQKFGTVGPNHLPPLWLLKQLPNMLSSHLAILHHAEGPCITVTTACAAGTQAIGEAFRLIARDDADVMLAGGSDSRLEPLMLVAYAALGALSRSQRPQHEVSRPFDRERDGFVLGEGSAVLVLEDYERAKRRGAKIYAEVRGYGSSCDAFGLTRPCPTGIGAARSMEGALREANLDRDDIDYINAHGTSTRLNDEMETMAVKRALGADAKRTPMSSIKSMIGHLIGAAGAVEAAATALTISEGVLPPTINLTNPDPTCDLDYIPNEARERPVNCALSNSFGFGGQNAAVILSAV</sequence>
<feature type="domain" description="Ketosynthase family 3 (KS3)" evidence="14">
    <location>
        <begin position="1"/>
        <end position="424"/>
    </location>
</feature>
<accession>A0A518AX80</accession>
<evidence type="ECO:0000256" key="7">
    <source>
        <dbReference type="ARBA" id="ARBA00022832"/>
    </source>
</evidence>
<dbReference type="GO" id="GO:0005829">
    <property type="term" value="C:cytosol"/>
    <property type="evidence" value="ECO:0007669"/>
    <property type="project" value="TreeGrafter"/>
</dbReference>
<dbReference type="InterPro" id="IPR017568">
    <property type="entry name" value="3-oxoacyl-ACP_synth-2"/>
</dbReference>
<dbReference type="OrthoDB" id="9808669at2"/>
<protein>
    <recommendedName>
        <fullName evidence="4 11">3-oxoacyl-[acyl-carrier-protein] synthase 2</fullName>
        <ecNumber evidence="3 11">2.3.1.179</ecNumber>
    </recommendedName>
</protein>
<dbReference type="Proteomes" id="UP000317093">
    <property type="component" value="Chromosome"/>
</dbReference>
<evidence type="ECO:0000256" key="10">
    <source>
        <dbReference type="ARBA" id="ARBA00023315"/>
    </source>
</evidence>
<dbReference type="SUPFAM" id="SSF53901">
    <property type="entry name" value="Thiolase-like"/>
    <property type="match status" value="2"/>
</dbReference>
<evidence type="ECO:0000256" key="9">
    <source>
        <dbReference type="ARBA" id="ARBA00023160"/>
    </source>
</evidence>
<reference evidence="15 16" key="1">
    <citation type="submission" date="2019-02" db="EMBL/GenBank/DDBJ databases">
        <title>Deep-cultivation of Planctomycetes and their phenomic and genomic characterization uncovers novel biology.</title>
        <authorList>
            <person name="Wiegand S."/>
            <person name="Jogler M."/>
            <person name="Boedeker C."/>
            <person name="Pinto D."/>
            <person name="Vollmers J."/>
            <person name="Rivas-Marin E."/>
            <person name="Kohn T."/>
            <person name="Peeters S.H."/>
            <person name="Heuer A."/>
            <person name="Rast P."/>
            <person name="Oberbeckmann S."/>
            <person name="Bunk B."/>
            <person name="Jeske O."/>
            <person name="Meyerdierks A."/>
            <person name="Storesund J.E."/>
            <person name="Kallscheuer N."/>
            <person name="Luecker S."/>
            <person name="Lage O.M."/>
            <person name="Pohl T."/>
            <person name="Merkel B.J."/>
            <person name="Hornburger P."/>
            <person name="Mueller R.-W."/>
            <person name="Bruemmer F."/>
            <person name="Labrenz M."/>
            <person name="Spormann A.M."/>
            <person name="Op den Camp H."/>
            <person name="Overmann J."/>
            <person name="Amann R."/>
            <person name="Jetten M.S.M."/>
            <person name="Mascher T."/>
            <person name="Medema M.H."/>
            <person name="Devos D.P."/>
            <person name="Kaster A.-K."/>
            <person name="Ovreas L."/>
            <person name="Rohde M."/>
            <person name="Galperin M.Y."/>
            <person name="Jogler C."/>
        </authorList>
    </citation>
    <scope>NUCLEOTIDE SEQUENCE [LARGE SCALE GENOMIC DNA]</scope>
    <source>
        <strain evidence="15 16">Pan216</strain>
    </source>
</reference>
<keyword evidence="9 11" id="KW-0275">Fatty acid biosynthesis</keyword>
<evidence type="ECO:0000256" key="1">
    <source>
        <dbReference type="ARBA" id="ARBA00005194"/>
    </source>
</evidence>
<keyword evidence="7" id="KW-0276">Fatty acid metabolism</keyword>
<dbReference type="Pfam" id="PF02801">
    <property type="entry name" value="Ketoacyl-synt_C"/>
    <property type="match status" value="1"/>
</dbReference>
<dbReference type="FunFam" id="3.40.47.10:FF:000029">
    <property type="entry name" value="3-oxoacyl-[acyl-carrier-protein] synthase 1"/>
    <property type="match status" value="1"/>
</dbReference>
<feature type="active site" description="For beta-ketoacyl synthase activity" evidence="12">
    <location>
        <position position="177"/>
    </location>
</feature>
<dbReference type="Pfam" id="PF00109">
    <property type="entry name" value="ketoacyl-synt"/>
    <property type="match status" value="1"/>
</dbReference>
<dbReference type="InterPro" id="IPR018201">
    <property type="entry name" value="Ketoacyl_synth_AS"/>
</dbReference>
<dbReference type="PANTHER" id="PTHR11712:SF336">
    <property type="entry name" value="3-OXOACYL-[ACYL-CARRIER-PROTEIN] SYNTHASE, MITOCHONDRIAL"/>
    <property type="match status" value="1"/>
</dbReference>
<dbReference type="KEGG" id="knv:Pan216_01180"/>
<evidence type="ECO:0000256" key="3">
    <source>
        <dbReference type="ARBA" id="ARBA00012356"/>
    </source>
</evidence>
<dbReference type="UniPathway" id="UPA00094"/>
<keyword evidence="10 11" id="KW-0012">Acyltransferase</keyword>
<evidence type="ECO:0000256" key="2">
    <source>
        <dbReference type="ARBA" id="ARBA00008467"/>
    </source>
</evidence>
<dbReference type="PROSITE" id="PS00606">
    <property type="entry name" value="KS3_1"/>
    <property type="match status" value="1"/>
</dbReference>
<gene>
    <name evidence="15" type="primary">fabF_1</name>
    <name evidence="15" type="ORF">Pan216_01180</name>
</gene>
<dbReference type="Gene3D" id="3.40.47.10">
    <property type="match status" value="1"/>
</dbReference>
<evidence type="ECO:0000256" key="12">
    <source>
        <dbReference type="PIRSR" id="PIRSR000447-1"/>
    </source>
</evidence>
<comment type="catalytic activity">
    <reaction evidence="11">
        <text>a fatty acyl-[ACP] + malonyl-[ACP] + H(+) = a 3-oxoacyl-[ACP] + holo-[ACP] + CO2</text>
        <dbReference type="Rhea" id="RHEA:22836"/>
        <dbReference type="Rhea" id="RHEA-COMP:9623"/>
        <dbReference type="Rhea" id="RHEA-COMP:9685"/>
        <dbReference type="Rhea" id="RHEA-COMP:9916"/>
        <dbReference type="Rhea" id="RHEA-COMP:14125"/>
        <dbReference type="ChEBI" id="CHEBI:15378"/>
        <dbReference type="ChEBI" id="CHEBI:16526"/>
        <dbReference type="ChEBI" id="CHEBI:64479"/>
        <dbReference type="ChEBI" id="CHEBI:78449"/>
        <dbReference type="ChEBI" id="CHEBI:78776"/>
        <dbReference type="ChEBI" id="CHEBI:138651"/>
    </reaction>
</comment>
<proteinExistence type="inferred from homology"/>
<evidence type="ECO:0000256" key="11">
    <source>
        <dbReference type="PIRNR" id="PIRNR000447"/>
    </source>
</evidence>
<evidence type="ECO:0000256" key="6">
    <source>
        <dbReference type="ARBA" id="ARBA00022679"/>
    </source>
</evidence>
<dbReference type="SMART" id="SM00825">
    <property type="entry name" value="PKS_KS"/>
    <property type="match status" value="1"/>
</dbReference>
<comment type="similarity">
    <text evidence="2 11 13">Belongs to the thiolase-like superfamily. Beta-ketoacyl-ACP synthases family.</text>
</comment>
<comment type="pathway">
    <text evidence="1 11">Lipid metabolism; fatty acid biosynthesis.</text>
</comment>
<evidence type="ECO:0000256" key="5">
    <source>
        <dbReference type="ARBA" id="ARBA00022516"/>
    </source>
</evidence>
<evidence type="ECO:0000256" key="13">
    <source>
        <dbReference type="RuleBase" id="RU003694"/>
    </source>
</evidence>
<evidence type="ECO:0000313" key="15">
    <source>
        <dbReference type="EMBL" id="QDU59290.1"/>
    </source>
</evidence>
<evidence type="ECO:0000256" key="8">
    <source>
        <dbReference type="ARBA" id="ARBA00023098"/>
    </source>
</evidence>
<dbReference type="EMBL" id="CP036279">
    <property type="protein sequence ID" value="QDU59290.1"/>
    <property type="molecule type" value="Genomic_DNA"/>
</dbReference>
<keyword evidence="5 11" id="KW-0444">Lipid biosynthesis</keyword>
<comment type="function">
    <text evidence="11">Involved in the type II fatty acid elongation cycle. Catalyzes the elongation of a wide range of acyl-ACP by the addition of two carbons from malonyl-ACP to an acyl acceptor. Can efficiently catalyze the conversion of palmitoleoyl-ACP (cis-hexadec-9-enoyl-ACP) to cis-vaccenoyl-ACP (cis-octadec-11-enoyl-ACP), an essential step in the thermal regulation of fatty acid composition.</text>
</comment>
<evidence type="ECO:0000256" key="4">
    <source>
        <dbReference type="ARBA" id="ARBA00014657"/>
    </source>
</evidence>
<dbReference type="GO" id="GO:0030497">
    <property type="term" value="P:fatty acid elongation"/>
    <property type="evidence" value="ECO:0007669"/>
    <property type="project" value="UniProtKB-ARBA"/>
</dbReference>
<dbReference type="EC" id="2.3.1.179" evidence="3 11"/>
<evidence type="ECO:0000313" key="16">
    <source>
        <dbReference type="Proteomes" id="UP000317093"/>
    </source>
</evidence>
<dbReference type="CDD" id="cd00834">
    <property type="entry name" value="KAS_I_II"/>
    <property type="match status" value="1"/>
</dbReference>
<organism evidence="15 16">
    <name type="scientific">Kolteria novifilia</name>
    <dbReference type="NCBI Taxonomy" id="2527975"/>
    <lineage>
        <taxon>Bacteria</taxon>
        <taxon>Pseudomonadati</taxon>
        <taxon>Planctomycetota</taxon>
        <taxon>Planctomycetia</taxon>
        <taxon>Kolteriales</taxon>
        <taxon>Kolteriaceae</taxon>
        <taxon>Kolteria</taxon>
    </lineage>
</organism>
<dbReference type="InterPro" id="IPR014031">
    <property type="entry name" value="Ketoacyl_synth_C"/>
</dbReference>
<dbReference type="NCBIfam" id="NF005589">
    <property type="entry name" value="PRK07314.1"/>
    <property type="match status" value="1"/>
</dbReference>
<comment type="catalytic activity">
    <reaction evidence="11">
        <text>(9Z)-hexadecenoyl-[ACP] + malonyl-[ACP] + H(+) = 3-oxo-(11Z)-octadecenoyl-[ACP] + holo-[ACP] + CO2</text>
        <dbReference type="Rhea" id="RHEA:55040"/>
        <dbReference type="Rhea" id="RHEA-COMP:9623"/>
        <dbReference type="Rhea" id="RHEA-COMP:9685"/>
        <dbReference type="Rhea" id="RHEA-COMP:10800"/>
        <dbReference type="Rhea" id="RHEA-COMP:14074"/>
        <dbReference type="ChEBI" id="CHEBI:15378"/>
        <dbReference type="ChEBI" id="CHEBI:16526"/>
        <dbReference type="ChEBI" id="CHEBI:64479"/>
        <dbReference type="ChEBI" id="CHEBI:78449"/>
        <dbReference type="ChEBI" id="CHEBI:83989"/>
        <dbReference type="ChEBI" id="CHEBI:138538"/>
        <dbReference type="EC" id="2.3.1.179"/>
    </reaction>
</comment>
<dbReference type="PIRSF" id="PIRSF000447">
    <property type="entry name" value="KAS_II"/>
    <property type="match status" value="1"/>
</dbReference>